<reference evidence="2 3" key="1">
    <citation type="submission" date="2019-10" db="EMBL/GenBank/DDBJ databases">
        <title>Whole genome shotgun sequence of Acrocarpospora macrocephala NBRC 16266.</title>
        <authorList>
            <person name="Ichikawa N."/>
            <person name="Kimura A."/>
            <person name="Kitahashi Y."/>
            <person name="Komaki H."/>
            <person name="Oguchi A."/>
        </authorList>
    </citation>
    <scope>NUCLEOTIDE SEQUENCE [LARGE SCALE GENOMIC DNA]</scope>
    <source>
        <strain evidence="2 3">NBRC 16266</strain>
    </source>
</reference>
<evidence type="ECO:0000313" key="3">
    <source>
        <dbReference type="Proteomes" id="UP000331127"/>
    </source>
</evidence>
<protein>
    <recommendedName>
        <fullName evidence="4">Pentapeptide repeat-containing protein</fullName>
    </recommendedName>
</protein>
<dbReference type="AlphaFoldDB" id="A0A5M3X2V3"/>
<gene>
    <name evidence="2" type="ORF">Amac_080160</name>
</gene>
<dbReference type="Proteomes" id="UP000331127">
    <property type="component" value="Unassembled WGS sequence"/>
</dbReference>
<evidence type="ECO:0000313" key="2">
    <source>
        <dbReference type="EMBL" id="GES14419.1"/>
    </source>
</evidence>
<keyword evidence="1" id="KW-0812">Transmembrane</keyword>
<dbReference type="Pfam" id="PF13576">
    <property type="entry name" value="Pentapeptide_3"/>
    <property type="match status" value="1"/>
</dbReference>
<accession>A0A5M3X2V3</accession>
<feature type="transmembrane region" description="Helical" evidence="1">
    <location>
        <begin position="345"/>
        <end position="365"/>
    </location>
</feature>
<dbReference type="Gene3D" id="2.160.20.80">
    <property type="entry name" value="E3 ubiquitin-protein ligase SopA"/>
    <property type="match status" value="1"/>
</dbReference>
<evidence type="ECO:0000256" key="1">
    <source>
        <dbReference type="SAM" id="Phobius"/>
    </source>
</evidence>
<dbReference type="EMBL" id="BLAE01000059">
    <property type="protein sequence ID" value="GES14419.1"/>
    <property type="molecule type" value="Genomic_DNA"/>
</dbReference>
<evidence type="ECO:0008006" key="4">
    <source>
        <dbReference type="Google" id="ProtNLM"/>
    </source>
</evidence>
<name>A0A5M3X2V3_9ACTN</name>
<comment type="caution">
    <text evidence="2">The sequence shown here is derived from an EMBL/GenBank/DDBJ whole genome shotgun (WGS) entry which is preliminary data.</text>
</comment>
<keyword evidence="3" id="KW-1185">Reference proteome</keyword>
<dbReference type="InterPro" id="IPR001646">
    <property type="entry name" value="5peptide_repeat"/>
</dbReference>
<organism evidence="2 3">
    <name type="scientific">Acrocarpospora macrocephala</name>
    <dbReference type="NCBI Taxonomy" id="150177"/>
    <lineage>
        <taxon>Bacteria</taxon>
        <taxon>Bacillati</taxon>
        <taxon>Actinomycetota</taxon>
        <taxon>Actinomycetes</taxon>
        <taxon>Streptosporangiales</taxon>
        <taxon>Streptosporangiaceae</taxon>
        <taxon>Acrocarpospora</taxon>
    </lineage>
</organism>
<proteinExistence type="predicted"/>
<sequence length="456" mass="51079">MVFEGPASFEGSTFTGRFDSTDLVFNGPADFTGATFADRFALDNVVFNGPALFAHATFEHRSTIRNTVFRAEATFRDASFARYTRFVEAEFEGETWFQQVSFHGDVLFDGVTFRSRARLTRALFEGAASLTLDAPLTDFSLSTFRRRARIEVADRTLKCDRTVFESGVRLTSSGPAEIVLHDVHFGAPSAIAAAPATITEYRPADRPRLLSVLGTDLTGLTLSSVDLSRCSFAGAHNLHQLAVEDWNSWGHTPRALWVTRRIALADERRFRARTGSARRRRRWAIPGDDQDAAVSGNIQGDYHALRRMHEEAKDEPAVTEFYYGEMEMRRIGLWQEFRVRLRERWWRGVTATLGEWLLVSLYWLLSGYGVRVWRALTALAVVIVTTSAALVQWGFPGAPLAYGDAVRFSVRAATSLLRGTDVPLTPAGEWIELVLRLLAPLLLALALLAVRSRVRR</sequence>
<keyword evidence="1" id="KW-1133">Transmembrane helix</keyword>
<feature type="transmembrane region" description="Helical" evidence="1">
    <location>
        <begin position="372"/>
        <end position="395"/>
    </location>
</feature>
<feature type="transmembrane region" description="Helical" evidence="1">
    <location>
        <begin position="433"/>
        <end position="450"/>
    </location>
</feature>
<keyword evidence="1" id="KW-0472">Membrane</keyword>